<dbReference type="SUPFAM" id="SSF53167">
    <property type="entry name" value="Purine and uridine phosphorylases"/>
    <property type="match status" value="1"/>
</dbReference>
<keyword evidence="1" id="KW-0812">Transmembrane</keyword>
<evidence type="ECO:0000256" key="1">
    <source>
        <dbReference type="SAM" id="Phobius"/>
    </source>
</evidence>
<keyword evidence="1" id="KW-1133">Transmembrane helix</keyword>
<dbReference type="GO" id="GO:0019284">
    <property type="term" value="P:L-methionine salvage from S-adenosylmethionine"/>
    <property type="evidence" value="ECO:0007669"/>
    <property type="project" value="TreeGrafter"/>
</dbReference>
<proteinExistence type="predicted"/>
<evidence type="ECO:0000313" key="3">
    <source>
        <dbReference type="EMBL" id="TDP92917.1"/>
    </source>
</evidence>
<gene>
    <name evidence="3" type="ORF">EV186_107152</name>
</gene>
<dbReference type="GO" id="GO:0008782">
    <property type="term" value="F:adenosylhomocysteine nucleosidase activity"/>
    <property type="evidence" value="ECO:0007669"/>
    <property type="project" value="TreeGrafter"/>
</dbReference>
<feature type="transmembrane region" description="Helical" evidence="1">
    <location>
        <begin position="275"/>
        <end position="295"/>
    </location>
</feature>
<comment type="caution">
    <text evidence="3">The sequence shown here is derived from an EMBL/GenBank/DDBJ whole genome shotgun (WGS) entry which is preliminary data.</text>
</comment>
<dbReference type="Gene3D" id="3.40.50.1580">
    <property type="entry name" value="Nucleoside phosphorylase domain"/>
    <property type="match status" value="1"/>
</dbReference>
<reference evidence="3 4" key="1">
    <citation type="submission" date="2019-03" db="EMBL/GenBank/DDBJ databases">
        <title>Genomic Encyclopedia of Type Strains, Phase IV (KMG-IV): sequencing the most valuable type-strain genomes for metagenomic binning, comparative biology and taxonomic classification.</title>
        <authorList>
            <person name="Goeker M."/>
        </authorList>
    </citation>
    <scope>NUCLEOTIDE SEQUENCE [LARGE SCALE GENOMIC DNA]</scope>
    <source>
        <strain evidence="3 4">DSM 45361</strain>
    </source>
</reference>
<accession>A0A4R6S1Q5</accession>
<name>A0A4R6S1Q5_LABRH</name>
<feature type="transmembrane region" description="Helical" evidence="1">
    <location>
        <begin position="350"/>
        <end position="370"/>
    </location>
</feature>
<sequence>MSERETAPLRHATWSDYRAAARSVRASPRAATVLKSLRPRDTTRILYARGPLPLALYIADCEERLVWRGPDEFAVLQTPLGLRTRYPLPASATVCRWLDSNWGIAVFAATPALLELLSLAVALAIGSLLVAVCVLLLALLFVSVALSIGVAHPMLARHRLAPGEAAVGTAVWHHWSLVLLHDADAHTPGRMLEDVLHRLHRLIARDVQDSARDIGGHAESVRVHDTLVCLASGVTTEPVLRWLVSRADADVPFGPGSELIMLAPQARTDDVSPRLVYIPFFRLFAASVAALIALIPLAMVDWEKSACHDYTCPTALLTYGRALHWLAYQFLWRDVPGLAPSSVESTGMGFLVHFLLPVTVLVGVVSARTLTKNHRTAIRRAEQERRRTVPRVLIMSVKAEERNAVLAGAERITGRRAQRDFTGHGAVYELGTIGGARVSLVQAGEQGVGGPAGAMLTASAAIRQIKPDYAIITGICYGLYPKEQKLCDVLVSQRVRDLNLAGVRDVAGSVVSEDRGENVQGTHVLLDRCHAAEQDWDRTRVHIGEMLAWTTKVDSNAVVHELRQRYPRAVGGEMEGAGFHAAARRAGVEWIVVKAISDWGYRTTNRYHVEAATNAADFVLHMIDMGGLRTKPTDLLG</sequence>
<dbReference type="GO" id="GO:0009116">
    <property type="term" value="P:nucleoside metabolic process"/>
    <property type="evidence" value="ECO:0007669"/>
    <property type="project" value="InterPro"/>
</dbReference>
<dbReference type="PANTHER" id="PTHR46832:SF1">
    <property type="entry name" value="5'-METHYLTHIOADENOSINE_S-ADENOSYLHOMOCYSTEINE NUCLEOSIDASE"/>
    <property type="match status" value="1"/>
</dbReference>
<dbReference type="EMBL" id="SNXZ01000007">
    <property type="protein sequence ID" value="TDP92917.1"/>
    <property type="molecule type" value="Genomic_DNA"/>
</dbReference>
<evidence type="ECO:0000313" key="4">
    <source>
        <dbReference type="Proteomes" id="UP000295444"/>
    </source>
</evidence>
<dbReference type="InterPro" id="IPR000845">
    <property type="entry name" value="Nucleoside_phosphorylase_d"/>
</dbReference>
<dbReference type="AlphaFoldDB" id="A0A4R6S1Q5"/>
<feature type="transmembrane region" description="Helical" evidence="1">
    <location>
        <begin position="128"/>
        <end position="151"/>
    </location>
</feature>
<feature type="transmembrane region" description="Helical" evidence="1">
    <location>
        <begin position="102"/>
        <end position="122"/>
    </location>
</feature>
<evidence type="ECO:0000259" key="2">
    <source>
        <dbReference type="Pfam" id="PF01048"/>
    </source>
</evidence>
<feature type="domain" description="Nucleoside phosphorylase" evidence="2">
    <location>
        <begin position="417"/>
        <end position="616"/>
    </location>
</feature>
<keyword evidence="1" id="KW-0472">Membrane</keyword>
<dbReference type="InterPro" id="IPR035994">
    <property type="entry name" value="Nucleoside_phosphorylase_sf"/>
</dbReference>
<dbReference type="GO" id="GO:0005829">
    <property type="term" value="C:cytosol"/>
    <property type="evidence" value="ECO:0007669"/>
    <property type="project" value="TreeGrafter"/>
</dbReference>
<dbReference type="Pfam" id="PF01048">
    <property type="entry name" value="PNP_UDP_1"/>
    <property type="match status" value="1"/>
</dbReference>
<organism evidence="3 4">
    <name type="scientific">Labedaea rhizosphaerae</name>
    <dbReference type="NCBI Taxonomy" id="598644"/>
    <lineage>
        <taxon>Bacteria</taxon>
        <taxon>Bacillati</taxon>
        <taxon>Actinomycetota</taxon>
        <taxon>Actinomycetes</taxon>
        <taxon>Pseudonocardiales</taxon>
        <taxon>Pseudonocardiaceae</taxon>
        <taxon>Labedaea</taxon>
    </lineage>
</organism>
<keyword evidence="4" id="KW-1185">Reference proteome</keyword>
<dbReference type="RefSeq" id="WP_133853258.1">
    <property type="nucleotide sequence ID" value="NZ_SNXZ01000007.1"/>
</dbReference>
<protein>
    <submittedName>
        <fullName evidence="3">Nucleoside phosphorylase</fullName>
    </submittedName>
</protein>
<dbReference type="PANTHER" id="PTHR46832">
    <property type="entry name" value="5'-METHYLTHIOADENOSINE/S-ADENOSYLHOMOCYSTEINE NUCLEOSIDASE"/>
    <property type="match status" value="1"/>
</dbReference>
<dbReference type="OrthoDB" id="5519916at2"/>
<dbReference type="GO" id="GO:0008930">
    <property type="term" value="F:methylthioadenosine nucleosidase activity"/>
    <property type="evidence" value="ECO:0007669"/>
    <property type="project" value="TreeGrafter"/>
</dbReference>
<dbReference type="Proteomes" id="UP000295444">
    <property type="component" value="Unassembled WGS sequence"/>
</dbReference>